<dbReference type="EMBL" id="JACAQA010000029">
    <property type="protein sequence ID" value="NWB88534.1"/>
    <property type="molecule type" value="Genomic_DNA"/>
</dbReference>
<dbReference type="AlphaFoldDB" id="A0A7Y8BUN9"/>
<name>A0A7Y8BUN9_9PSED</name>
<evidence type="ECO:0000259" key="1">
    <source>
        <dbReference type="Pfam" id="PF05598"/>
    </source>
</evidence>
<dbReference type="Pfam" id="PF13751">
    <property type="entry name" value="DDE_Tnp_1_6"/>
    <property type="match status" value="1"/>
</dbReference>
<dbReference type="NCBIfam" id="NF033551">
    <property type="entry name" value="transpos_IS1182"/>
    <property type="match status" value="1"/>
</dbReference>
<accession>A0A7Y8BUN9</accession>
<dbReference type="PANTHER" id="PTHR33408">
    <property type="entry name" value="TRANSPOSASE"/>
    <property type="match status" value="1"/>
</dbReference>
<proteinExistence type="predicted"/>
<sequence>MPVSQDTGIFLMRYIQGENRSQSALFPLSLDELIPDDHLVRVIEAYVALLDFEQLGFDKAKPKATGRPSYDPADLLKLYLYGYFQRIRSSRRLEAECQRNVEVMWLLGRLAPDFKTIADFRRDNSAAFTATCRAFVRFCRQAGLIAGELVAIDGSKFQAVASSRKHLTPKKLQQREATLDKKIARYLAQLDEADRDEEGESIDRSAVQAALAELQVKKANNQTCQVLMQAQGLVQHVVGESDAQKMRTASGPLVAYNIQSAVDAKHCLILHHEVTQEGTDNRQLEPMAKAAKEKLDQSELCVTADAGYSNGAQFQACEDAAITAFVPPNRAINTTGGDEQYFDRTEFNYDSNTDQYQCPAGNRLTLKQLSKGDRIYQAAISDCRSCPLKNRCTKAERRYLMRHAHEAAFERMEVRMKAHPEMMGHRRSIVEHPFGNLKQWIFGNGRFLLRQLQGARAEMALAVQAYNLKRAIQVLGAQKLMALMG</sequence>
<dbReference type="Proteomes" id="UP000522864">
    <property type="component" value="Unassembled WGS sequence"/>
</dbReference>
<dbReference type="InterPro" id="IPR047629">
    <property type="entry name" value="IS1182_transpos"/>
</dbReference>
<protein>
    <submittedName>
        <fullName evidence="3">IS1182 family transposase</fullName>
    </submittedName>
</protein>
<dbReference type="Pfam" id="PF05598">
    <property type="entry name" value="DUF772"/>
    <property type="match status" value="1"/>
</dbReference>
<feature type="domain" description="Transposase DDE" evidence="2">
    <location>
        <begin position="358"/>
        <end position="470"/>
    </location>
</feature>
<gene>
    <name evidence="3" type="ORF">HX830_27055</name>
</gene>
<evidence type="ECO:0000313" key="3">
    <source>
        <dbReference type="EMBL" id="NWB88534.1"/>
    </source>
</evidence>
<evidence type="ECO:0000313" key="4">
    <source>
        <dbReference type="Proteomes" id="UP000522864"/>
    </source>
</evidence>
<dbReference type="InterPro" id="IPR008490">
    <property type="entry name" value="Transposase_InsH_N"/>
</dbReference>
<feature type="domain" description="Transposase InsH N-terminal" evidence="1">
    <location>
        <begin position="29"/>
        <end position="122"/>
    </location>
</feature>
<dbReference type="PANTHER" id="PTHR33408:SF2">
    <property type="entry name" value="TRANSPOSASE DDE DOMAIN-CONTAINING PROTEIN"/>
    <property type="match status" value="1"/>
</dbReference>
<reference evidence="3 4" key="1">
    <citation type="submission" date="2020-04" db="EMBL/GenBank/DDBJ databases">
        <title>Molecular characterization of pseudomonads from Agaricus bisporus reveal novel blotch 2 pathogens in Western Europe.</title>
        <authorList>
            <person name="Taparia T."/>
            <person name="Krijger M."/>
            <person name="Haynes E."/>
            <person name="Elpinstone J.G."/>
            <person name="Noble R."/>
            <person name="Van Der Wolf J."/>
        </authorList>
    </citation>
    <scope>NUCLEOTIDE SEQUENCE [LARGE SCALE GENOMIC DNA]</scope>
    <source>
        <strain evidence="3 4">G9001</strain>
    </source>
</reference>
<comment type="caution">
    <text evidence="3">The sequence shown here is derived from an EMBL/GenBank/DDBJ whole genome shotgun (WGS) entry which is preliminary data.</text>
</comment>
<organism evidence="3 4">
    <name type="scientific">Pseudomonas gingeri</name>
    <dbReference type="NCBI Taxonomy" id="117681"/>
    <lineage>
        <taxon>Bacteria</taxon>
        <taxon>Pseudomonadati</taxon>
        <taxon>Pseudomonadota</taxon>
        <taxon>Gammaproteobacteria</taxon>
        <taxon>Pseudomonadales</taxon>
        <taxon>Pseudomonadaceae</taxon>
        <taxon>Pseudomonas</taxon>
    </lineage>
</organism>
<dbReference type="InterPro" id="IPR025668">
    <property type="entry name" value="Tnp_DDE_dom"/>
</dbReference>
<evidence type="ECO:0000259" key="2">
    <source>
        <dbReference type="Pfam" id="PF13751"/>
    </source>
</evidence>